<keyword evidence="2" id="KW-1185">Reference proteome</keyword>
<proteinExistence type="predicted"/>
<dbReference type="AlphaFoldDB" id="A0AAE0YAF9"/>
<name>A0AAE0YAF9_9GAST</name>
<sequence length="141" mass="15746">MAGADEMCSKSNFNIETPIKDTIRLTENYRTPDCHLDSNLEASDWKTDNLSPEHSERIRIILDGQNFYNEKIYICQGSLAVVILVSINQSDLELSLPSSHSNPFLMPPHHASSPLTQSLSWPPFFAPLDIGVDLELTAEST</sequence>
<dbReference type="EMBL" id="JAWDGP010006611">
    <property type="protein sequence ID" value="KAK3737952.1"/>
    <property type="molecule type" value="Genomic_DNA"/>
</dbReference>
<evidence type="ECO:0000313" key="1">
    <source>
        <dbReference type="EMBL" id="KAK3737952.1"/>
    </source>
</evidence>
<reference evidence="1" key="1">
    <citation type="journal article" date="2023" name="G3 (Bethesda)">
        <title>A reference genome for the long-term kleptoplast-retaining sea slug Elysia crispata morphotype clarki.</title>
        <authorList>
            <person name="Eastman K.E."/>
            <person name="Pendleton A.L."/>
            <person name="Shaikh M.A."/>
            <person name="Suttiyut T."/>
            <person name="Ogas R."/>
            <person name="Tomko P."/>
            <person name="Gavelis G."/>
            <person name="Widhalm J.R."/>
            <person name="Wisecaver J.H."/>
        </authorList>
    </citation>
    <scope>NUCLEOTIDE SEQUENCE</scope>
    <source>
        <strain evidence="1">ECLA1</strain>
    </source>
</reference>
<comment type="caution">
    <text evidence="1">The sequence shown here is derived from an EMBL/GenBank/DDBJ whole genome shotgun (WGS) entry which is preliminary data.</text>
</comment>
<dbReference type="Proteomes" id="UP001283361">
    <property type="component" value="Unassembled WGS sequence"/>
</dbReference>
<gene>
    <name evidence="1" type="ORF">RRG08_028575</name>
</gene>
<evidence type="ECO:0000313" key="2">
    <source>
        <dbReference type="Proteomes" id="UP001283361"/>
    </source>
</evidence>
<organism evidence="1 2">
    <name type="scientific">Elysia crispata</name>
    <name type="common">lettuce slug</name>
    <dbReference type="NCBI Taxonomy" id="231223"/>
    <lineage>
        <taxon>Eukaryota</taxon>
        <taxon>Metazoa</taxon>
        <taxon>Spiralia</taxon>
        <taxon>Lophotrochozoa</taxon>
        <taxon>Mollusca</taxon>
        <taxon>Gastropoda</taxon>
        <taxon>Heterobranchia</taxon>
        <taxon>Euthyneura</taxon>
        <taxon>Panpulmonata</taxon>
        <taxon>Sacoglossa</taxon>
        <taxon>Placobranchoidea</taxon>
        <taxon>Plakobranchidae</taxon>
        <taxon>Elysia</taxon>
    </lineage>
</organism>
<protein>
    <submittedName>
        <fullName evidence="1">Uncharacterized protein</fullName>
    </submittedName>
</protein>
<accession>A0AAE0YAF9</accession>